<feature type="transmembrane region" description="Helical" evidence="1">
    <location>
        <begin position="44"/>
        <end position="68"/>
    </location>
</feature>
<feature type="transmembrane region" description="Helical" evidence="1">
    <location>
        <begin position="139"/>
        <end position="157"/>
    </location>
</feature>
<protein>
    <recommendedName>
        <fullName evidence="4">Transmembrane protein</fullName>
    </recommendedName>
</protein>
<evidence type="ECO:0000313" key="2">
    <source>
        <dbReference type="EMBL" id="CAD8070082.1"/>
    </source>
</evidence>
<feature type="transmembrane region" description="Helical" evidence="1">
    <location>
        <begin position="80"/>
        <end position="98"/>
    </location>
</feature>
<accession>A0A8S1LUY6</accession>
<keyword evidence="1" id="KW-1133">Transmembrane helix</keyword>
<dbReference type="AlphaFoldDB" id="A0A8S1LUY6"/>
<gene>
    <name evidence="2" type="ORF">PSON_ATCC_30995.1.T0260207</name>
</gene>
<feature type="transmembrane region" description="Helical" evidence="1">
    <location>
        <begin position="110"/>
        <end position="127"/>
    </location>
</feature>
<keyword evidence="1" id="KW-0472">Membrane</keyword>
<sequence length="424" mass="49906">MINLKEEQRIEKIKLANIFAQHLKYTLMQLILNVLIRSQGSESLYITITLYLTIMIFAFNFIAAAFLLYQQKEFPKLEYYLIYSVNIFVFIILMVYSLNYCLNLKEDDPALYLYIKAYMIMLLQKEIEILIIKVFPLEFMNRIVYSFTSLIIVALILSHKDKFECQHNYSIILLMLLLSNLLAAIINMMFTLVLFNLGKQQKEVRNFANMLLTVLFLLHIALYIYTLYKTTNMIEQECQCLRFIFEIYHYNSPINLICFISVIFQEFYYFKENLKYEQELQENNSKKKMYIVSINIQISQKFKQHNKQSIRSLSSLVNPMEASSKHQQTPNFKSEKTDIKLQKMGTSQFGESQNNLQMMNSQGNAQNSKAFVISLKEQIDNIQIKRKGNKSIEDSFIKQEESQIPEIFSQINNPMESGSVITIN</sequence>
<feature type="transmembrane region" description="Helical" evidence="1">
    <location>
        <begin position="248"/>
        <end position="270"/>
    </location>
</feature>
<dbReference type="EMBL" id="CAJJDN010000026">
    <property type="protein sequence ID" value="CAD8070082.1"/>
    <property type="molecule type" value="Genomic_DNA"/>
</dbReference>
<organism evidence="2 3">
    <name type="scientific">Paramecium sonneborni</name>
    <dbReference type="NCBI Taxonomy" id="65129"/>
    <lineage>
        <taxon>Eukaryota</taxon>
        <taxon>Sar</taxon>
        <taxon>Alveolata</taxon>
        <taxon>Ciliophora</taxon>
        <taxon>Intramacronucleata</taxon>
        <taxon>Oligohymenophorea</taxon>
        <taxon>Peniculida</taxon>
        <taxon>Parameciidae</taxon>
        <taxon>Paramecium</taxon>
    </lineage>
</organism>
<comment type="caution">
    <text evidence="2">The sequence shown here is derived from an EMBL/GenBank/DDBJ whole genome shotgun (WGS) entry which is preliminary data.</text>
</comment>
<dbReference type="Proteomes" id="UP000692954">
    <property type="component" value="Unassembled WGS sequence"/>
</dbReference>
<dbReference type="OrthoDB" id="303333at2759"/>
<name>A0A8S1LUY6_9CILI</name>
<keyword evidence="1" id="KW-0812">Transmembrane</keyword>
<proteinExistence type="predicted"/>
<feature type="transmembrane region" description="Helical" evidence="1">
    <location>
        <begin position="169"/>
        <end position="195"/>
    </location>
</feature>
<evidence type="ECO:0000256" key="1">
    <source>
        <dbReference type="SAM" id="Phobius"/>
    </source>
</evidence>
<keyword evidence="3" id="KW-1185">Reference proteome</keyword>
<feature type="transmembrane region" description="Helical" evidence="1">
    <location>
        <begin position="207"/>
        <end position="228"/>
    </location>
</feature>
<reference evidence="2" key="1">
    <citation type="submission" date="2021-01" db="EMBL/GenBank/DDBJ databases">
        <authorList>
            <consortium name="Genoscope - CEA"/>
            <person name="William W."/>
        </authorList>
    </citation>
    <scope>NUCLEOTIDE SEQUENCE</scope>
</reference>
<evidence type="ECO:0008006" key="4">
    <source>
        <dbReference type="Google" id="ProtNLM"/>
    </source>
</evidence>
<evidence type="ECO:0000313" key="3">
    <source>
        <dbReference type="Proteomes" id="UP000692954"/>
    </source>
</evidence>